<evidence type="ECO:0000256" key="1">
    <source>
        <dbReference type="SAM" id="SignalP"/>
    </source>
</evidence>
<protein>
    <submittedName>
        <fullName evidence="2">Putative fmrfamide-related neuropeptide</fullName>
    </submittedName>
</protein>
<feature type="signal peptide" evidence="1">
    <location>
        <begin position="1"/>
        <end position="25"/>
    </location>
</feature>
<reference evidence="2" key="1">
    <citation type="journal article" date="2015" name="PLoS ONE">
        <title>An Insight into the Sialome of the Lone Star Tick, Amblyomma americanum, with a Glimpse on Its Time Dependent Gene Expression.</title>
        <authorList>
            <person name="Karim S."/>
            <person name="Ribeiro J.M."/>
        </authorList>
    </citation>
    <scope>NUCLEOTIDE SEQUENCE</scope>
    <source>
        <tissue evidence="2">Salivary gland</tissue>
    </source>
</reference>
<dbReference type="GO" id="GO:0007218">
    <property type="term" value="P:neuropeptide signaling pathway"/>
    <property type="evidence" value="ECO:0007669"/>
    <property type="project" value="UniProtKB-KW"/>
</dbReference>
<feature type="chain" id="PRO_5002203390" evidence="1">
    <location>
        <begin position="26"/>
        <end position="74"/>
    </location>
</feature>
<keyword evidence="1" id="KW-0732">Signal</keyword>
<accession>A0A0C9SCN3</accession>
<keyword evidence="2" id="KW-0527">Neuropeptide</keyword>
<dbReference type="EMBL" id="GBZX01001218">
    <property type="protein sequence ID" value="JAG91522.1"/>
    <property type="molecule type" value="mRNA"/>
</dbReference>
<dbReference type="AlphaFoldDB" id="A0A0C9SCN3"/>
<proteinExistence type="evidence at transcript level"/>
<organism evidence="2">
    <name type="scientific">Amblyomma americanum</name>
    <name type="common">Lone star tick</name>
    <dbReference type="NCBI Taxonomy" id="6943"/>
    <lineage>
        <taxon>Eukaryota</taxon>
        <taxon>Metazoa</taxon>
        <taxon>Ecdysozoa</taxon>
        <taxon>Arthropoda</taxon>
        <taxon>Chelicerata</taxon>
        <taxon>Arachnida</taxon>
        <taxon>Acari</taxon>
        <taxon>Parasitiformes</taxon>
        <taxon>Ixodida</taxon>
        <taxon>Ixodoidea</taxon>
        <taxon>Ixodidae</taxon>
        <taxon>Amblyomminae</taxon>
        <taxon>Amblyomma</taxon>
    </lineage>
</organism>
<name>A0A0C9SCN3_AMBAM</name>
<evidence type="ECO:0000313" key="2">
    <source>
        <dbReference type="EMBL" id="JAG91522.1"/>
    </source>
</evidence>
<sequence length="74" mass="8308">MQSWRAVLTLCTLLLLAVMTNMACAAYRKPPFNGSIFGKRSRGDLNNADIKYAMCEAVWDTCSQWFPISQDGTQ</sequence>